<dbReference type="InterPro" id="IPR027417">
    <property type="entry name" value="P-loop_NTPase"/>
</dbReference>
<dbReference type="Gene3D" id="3.40.50.300">
    <property type="entry name" value="P-loop containing nucleotide triphosphate hydrolases"/>
    <property type="match status" value="1"/>
</dbReference>
<dbReference type="GO" id="GO:0005874">
    <property type="term" value="C:microtubule"/>
    <property type="evidence" value="ECO:0007669"/>
    <property type="project" value="TreeGrafter"/>
</dbReference>
<dbReference type="InterPro" id="IPR003130">
    <property type="entry name" value="GED"/>
</dbReference>
<dbReference type="PANTHER" id="PTHR11566">
    <property type="entry name" value="DYNAMIN"/>
    <property type="match status" value="1"/>
</dbReference>
<dbReference type="Proteomes" id="UP000095767">
    <property type="component" value="Unassembled WGS sequence"/>
</dbReference>
<dbReference type="STRING" id="888268.A0A1E5VWZ2"/>
<dbReference type="InterPro" id="IPR020850">
    <property type="entry name" value="GED_dom"/>
</dbReference>
<evidence type="ECO:0000313" key="2">
    <source>
        <dbReference type="EMBL" id="OEL29618.1"/>
    </source>
</evidence>
<dbReference type="PANTHER" id="PTHR11566:SF173">
    <property type="entry name" value="DYNAMIN-RELATED PROTEIN 4C"/>
    <property type="match status" value="1"/>
</dbReference>
<dbReference type="GO" id="GO:0005737">
    <property type="term" value="C:cytoplasm"/>
    <property type="evidence" value="ECO:0007669"/>
    <property type="project" value="TreeGrafter"/>
</dbReference>
<reference evidence="2 3" key="1">
    <citation type="submission" date="2016-09" db="EMBL/GenBank/DDBJ databases">
        <title>The draft genome of Dichanthelium oligosanthes: A C3 panicoid grass species.</title>
        <authorList>
            <person name="Studer A.J."/>
            <person name="Schnable J.C."/>
            <person name="Brutnell T.P."/>
        </authorList>
    </citation>
    <scope>NUCLEOTIDE SEQUENCE [LARGE SCALE GENOMIC DNA]</scope>
    <source>
        <strain evidence="3">cv. Kellogg 1175</strain>
        <tissue evidence="2">Leaf</tissue>
    </source>
</reference>
<dbReference type="GO" id="GO:0016020">
    <property type="term" value="C:membrane"/>
    <property type="evidence" value="ECO:0007669"/>
    <property type="project" value="TreeGrafter"/>
</dbReference>
<dbReference type="EMBL" id="LWDX02027235">
    <property type="protein sequence ID" value="OEL29618.1"/>
    <property type="molecule type" value="Genomic_DNA"/>
</dbReference>
<dbReference type="Gene3D" id="1.20.120.1240">
    <property type="entry name" value="Dynamin, middle domain"/>
    <property type="match status" value="1"/>
</dbReference>
<organism evidence="2 3">
    <name type="scientific">Dichanthelium oligosanthes</name>
    <dbReference type="NCBI Taxonomy" id="888268"/>
    <lineage>
        <taxon>Eukaryota</taxon>
        <taxon>Viridiplantae</taxon>
        <taxon>Streptophyta</taxon>
        <taxon>Embryophyta</taxon>
        <taxon>Tracheophyta</taxon>
        <taxon>Spermatophyta</taxon>
        <taxon>Magnoliopsida</taxon>
        <taxon>Liliopsida</taxon>
        <taxon>Poales</taxon>
        <taxon>Poaceae</taxon>
        <taxon>PACMAD clade</taxon>
        <taxon>Panicoideae</taxon>
        <taxon>Panicodae</taxon>
        <taxon>Paniceae</taxon>
        <taxon>Dichantheliinae</taxon>
        <taxon>Dichanthelium</taxon>
    </lineage>
</organism>
<dbReference type="GO" id="GO:0003924">
    <property type="term" value="F:GTPase activity"/>
    <property type="evidence" value="ECO:0007669"/>
    <property type="project" value="InterPro"/>
</dbReference>
<dbReference type="InterPro" id="IPR000375">
    <property type="entry name" value="Dynamin_stalk"/>
</dbReference>
<dbReference type="AlphaFoldDB" id="A0A1E5VWZ2"/>
<protein>
    <submittedName>
        <fullName evidence="2">Dynamin-related protein 4C</fullName>
    </submittedName>
</protein>
<dbReference type="GO" id="GO:0005525">
    <property type="term" value="F:GTP binding"/>
    <property type="evidence" value="ECO:0007669"/>
    <property type="project" value="InterPro"/>
</dbReference>
<evidence type="ECO:0000313" key="3">
    <source>
        <dbReference type="Proteomes" id="UP000095767"/>
    </source>
</evidence>
<name>A0A1E5VWZ2_9POAL</name>
<accession>A0A1E5VWZ2</accession>
<keyword evidence="3" id="KW-1185">Reference proteome</keyword>
<feature type="domain" description="GED" evidence="1">
    <location>
        <begin position="270"/>
        <end position="363"/>
    </location>
</feature>
<dbReference type="GO" id="GO:0008017">
    <property type="term" value="F:microtubule binding"/>
    <property type="evidence" value="ECO:0007669"/>
    <property type="project" value="TreeGrafter"/>
</dbReference>
<dbReference type="InterPro" id="IPR022812">
    <property type="entry name" value="Dynamin"/>
</dbReference>
<dbReference type="Pfam" id="PF02212">
    <property type="entry name" value="GED"/>
    <property type="match status" value="1"/>
</dbReference>
<proteinExistence type="predicted"/>
<gene>
    <name evidence="2" type="ORF">BAE44_0009367</name>
</gene>
<sequence length="368" mass="41990">MSQQVDRTGERTLAVVTKVDKAPGGLLEKVTMDDVHIGLGYVCVRNRIDEETYDQARVEEARLFKNHPLLSKIDKPMINDRLIRSSNELEQMPPDLNNTEMQGEFDDYPDDCYFHGTARVAEMLNRYAKKLPTECPKRSDELFLMEEMRVLKETMGINLPNFQPRSAFHAMLKKKVEMVGQVPEDLANEVWEYVEDVVMKILLQHSENFPQVQSSCRRAIQSLMEKARARSAQHVKELIEMELPTKITLEGFGEVDVGHLRAHADLAGQALDLRARLTAYWKSIVLRLVDGLVLHVLRGVKRLVENDLEEELAEQLLGNNMAGVERMLSPLPSTETKRDRLKKSIVLLQQSMEVVANIMDRISAADEV</sequence>
<dbReference type="OrthoDB" id="5061070at2759"/>
<dbReference type="PROSITE" id="PS51388">
    <property type="entry name" value="GED"/>
    <property type="match status" value="1"/>
</dbReference>
<comment type="caution">
    <text evidence="2">The sequence shown here is derived from an EMBL/GenBank/DDBJ whole genome shotgun (WGS) entry which is preliminary data.</text>
</comment>
<evidence type="ECO:0000259" key="1">
    <source>
        <dbReference type="PROSITE" id="PS51388"/>
    </source>
</evidence>
<dbReference type="Pfam" id="PF01031">
    <property type="entry name" value="Dynamin_M"/>
    <property type="match status" value="2"/>
</dbReference>